<dbReference type="Pfam" id="PF00967">
    <property type="entry name" value="Barwin"/>
    <property type="match status" value="2"/>
</dbReference>
<keyword evidence="5" id="KW-1185">Reference proteome</keyword>
<reference evidence="4 5" key="1">
    <citation type="journal article" date="2017" name="Mol. Plant">
        <title>The Genome of Medicinal Plant Macleaya cordata Provides New Insights into Benzylisoquinoline Alkaloids Metabolism.</title>
        <authorList>
            <person name="Liu X."/>
            <person name="Liu Y."/>
            <person name="Huang P."/>
            <person name="Ma Y."/>
            <person name="Qing Z."/>
            <person name="Tang Q."/>
            <person name="Cao H."/>
            <person name="Cheng P."/>
            <person name="Zheng Y."/>
            <person name="Yuan Z."/>
            <person name="Zhou Y."/>
            <person name="Liu J."/>
            <person name="Tang Z."/>
            <person name="Zhuo Y."/>
            <person name="Zhang Y."/>
            <person name="Yu L."/>
            <person name="Huang J."/>
            <person name="Yang P."/>
            <person name="Peng Q."/>
            <person name="Zhang J."/>
            <person name="Jiang W."/>
            <person name="Zhang Z."/>
            <person name="Lin K."/>
            <person name="Ro D.K."/>
            <person name="Chen X."/>
            <person name="Xiong X."/>
            <person name="Shang Y."/>
            <person name="Huang S."/>
            <person name="Zeng J."/>
        </authorList>
    </citation>
    <scope>NUCLEOTIDE SEQUENCE [LARGE SCALE GENOMIC DNA]</scope>
    <source>
        <strain evidence="5">cv. BLH2017</strain>
        <tissue evidence="4">Root</tissue>
    </source>
</reference>
<dbReference type="OMA" id="NTTVEWR"/>
<feature type="signal peptide" evidence="2">
    <location>
        <begin position="1"/>
        <end position="16"/>
    </location>
</feature>
<gene>
    <name evidence="4" type="ORF">BVC80_8329g1</name>
</gene>
<dbReference type="SUPFAM" id="SSF50685">
    <property type="entry name" value="Barwin-like endoglucanases"/>
    <property type="match status" value="2"/>
</dbReference>
<dbReference type="PROSITE" id="PS00771">
    <property type="entry name" value="BARWIN_1"/>
    <property type="match status" value="2"/>
</dbReference>
<accession>A0A200R0I7</accession>
<dbReference type="CDD" id="cd22777">
    <property type="entry name" value="DPBB_barwin-like"/>
    <property type="match status" value="2"/>
</dbReference>
<dbReference type="Gene3D" id="2.40.40.10">
    <property type="entry name" value="RlpA-like domain"/>
    <property type="match status" value="2"/>
</dbReference>
<proteinExistence type="predicted"/>
<dbReference type="InterPro" id="IPR001153">
    <property type="entry name" value="Barwin_dom"/>
</dbReference>
<evidence type="ECO:0000313" key="4">
    <source>
        <dbReference type="EMBL" id="OVA16236.1"/>
    </source>
</evidence>
<feature type="domain" description="Barwin" evidence="3">
    <location>
        <begin position="24"/>
        <end position="145"/>
    </location>
</feature>
<keyword evidence="2" id="KW-0732">Signal</keyword>
<dbReference type="GO" id="GO:0004540">
    <property type="term" value="F:RNA nuclease activity"/>
    <property type="evidence" value="ECO:0007669"/>
    <property type="project" value="InterPro"/>
</dbReference>
<evidence type="ECO:0000313" key="5">
    <source>
        <dbReference type="Proteomes" id="UP000195402"/>
    </source>
</evidence>
<dbReference type="FunFam" id="2.40.40.10:FF:000007">
    <property type="entry name" value="Papaya barwin-like protein"/>
    <property type="match status" value="2"/>
</dbReference>
<comment type="caution">
    <text evidence="4">The sequence shown here is derived from an EMBL/GenBank/DDBJ whole genome shotgun (WGS) entry which is preliminary data.</text>
</comment>
<dbReference type="InterPro" id="IPR018226">
    <property type="entry name" value="Barwin_CS"/>
</dbReference>
<sequence>MIFLLFLTAAAANCRGGGGGGGGERATNVRATYHYYYPEQNKWDLNSVSAYCSTWDANKPLAWRRKYGWTAFCGPVGPRGQASCGKCLRVTNRGTGAQATVRIVDQCGNGGLDLDEGVFRQLDTNGKGYADGHMFVDYQFVNCAAAAGVNAQSAFNVRATYHFYNPAQNGWDLLRVSAYCATWDANKPLAWRQRYGWTAFCGPVGPQGQASCGRCLRVTNRGTGAQTTVRIVDQCSNGGLDLDEGVFRQLDTNGRGYADGHMFVDYTFVNCGD</sequence>
<dbReference type="PRINTS" id="PR00602">
    <property type="entry name" value="BARWIN"/>
</dbReference>
<name>A0A200R0I7_MACCD</name>
<feature type="chain" id="PRO_5012667962" evidence="2">
    <location>
        <begin position="17"/>
        <end position="273"/>
    </location>
</feature>
<keyword evidence="1" id="KW-1015">Disulfide bond</keyword>
<evidence type="ECO:0000256" key="1">
    <source>
        <dbReference type="ARBA" id="ARBA00023157"/>
    </source>
</evidence>
<dbReference type="PANTHER" id="PTHR46351:SF3">
    <property type="entry name" value="WOUND-INDUCED PROTEIN WIN2"/>
    <property type="match status" value="1"/>
</dbReference>
<dbReference type="EMBL" id="MVGT01000606">
    <property type="protein sequence ID" value="OVA16236.1"/>
    <property type="molecule type" value="Genomic_DNA"/>
</dbReference>
<dbReference type="InterPro" id="IPR036908">
    <property type="entry name" value="RlpA-like_sf"/>
</dbReference>
<protein>
    <submittedName>
        <fullName evidence="4">Barwin</fullName>
    </submittedName>
</protein>
<feature type="domain" description="Barwin" evidence="3">
    <location>
        <begin position="152"/>
        <end position="273"/>
    </location>
</feature>
<dbReference type="AlphaFoldDB" id="A0A200R0I7"/>
<dbReference type="PANTHER" id="PTHR46351">
    <property type="entry name" value="WOUND-INDUCED PROTEIN WIN2"/>
    <property type="match status" value="1"/>
</dbReference>
<evidence type="ECO:0000256" key="2">
    <source>
        <dbReference type="SAM" id="SignalP"/>
    </source>
</evidence>
<dbReference type="OrthoDB" id="5985073at2759"/>
<dbReference type="GO" id="GO:0042742">
    <property type="term" value="P:defense response to bacterium"/>
    <property type="evidence" value="ECO:0007669"/>
    <property type="project" value="InterPro"/>
</dbReference>
<evidence type="ECO:0000259" key="3">
    <source>
        <dbReference type="PROSITE" id="PS51174"/>
    </source>
</evidence>
<dbReference type="GO" id="GO:0050832">
    <property type="term" value="P:defense response to fungus"/>
    <property type="evidence" value="ECO:0007669"/>
    <property type="project" value="InterPro"/>
</dbReference>
<dbReference type="PROSITE" id="PS00772">
    <property type="entry name" value="BARWIN_2"/>
    <property type="match status" value="1"/>
</dbReference>
<dbReference type="Proteomes" id="UP000195402">
    <property type="component" value="Unassembled WGS sequence"/>
</dbReference>
<dbReference type="InterPro" id="IPR044301">
    <property type="entry name" value="PR4"/>
</dbReference>
<organism evidence="4 5">
    <name type="scientific">Macleaya cordata</name>
    <name type="common">Five-seeded plume-poppy</name>
    <name type="synonym">Bocconia cordata</name>
    <dbReference type="NCBI Taxonomy" id="56857"/>
    <lineage>
        <taxon>Eukaryota</taxon>
        <taxon>Viridiplantae</taxon>
        <taxon>Streptophyta</taxon>
        <taxon>Embryophyta</taxon>
        <taxon>Tracheophyta</taxon>
        <taxon>Spermatophyta</taxon>
        <taxon>Magnoliopsida</taxon>
        <taxon>Ranunculales</taxon>
        <taxon>Papaveraceae</taxon>
        <taxon>Papaveroideae</taxon>
        <taxon>Macleaya</taxon>
    </lineage>
</organism>
<dbReference type="STRING" id="56857.A0A200R0I7"/>
<dbReference type="InParanoid" id="A0A200R0I7"/>
<dbReference type="PROSITE" id="PS51174">
    <property type="entry name" value="BARWIN_3"/>
    <property type="match status" value="2"/>
</dbReference>